<organism evidence="1 2">
    <name type="scientific">Candidatus Zambryskibacteria bacterium RIFOXYD2_FULL_43_10</name>
    <dbReference type="NCBI Taxonomy" id="1802782"/>
    <lineage>
        <taxon>Bacteria</taxon>
        <taxon>Candidatus Zambryskiibacteriota</taxon>
    </lineage>
</organism>
<dbReference type="AlphaFoldDB" id="A0A1G2V898"/>
<evidence type="ECO:0000313" key="1">
    <source>
        <dbReference type="EMBL" id="OHB17795.1"/>
    </source>
</evidence>
<protein>
    <submittedName>
        <fullName evidence="1">Uncharacterized protein</fullName>
    </submittedName>
</protein>
<evidence type="ECO:0000313" key="2">
    <source>
        <dbReference type="Proteomes" id="UP000176868"/>
    </source>
</evidence>
<accession>A0A1G2V898</accession>
<name>A0A1G2V898_9BACT</name>
<comment type="caution">
    <text evidence="1">The sequence shown here is derived from an EMBL/GenBank/DDBJ whole genome shotgun (WGS) entry which is preliminary data.</text>
</comment>
<sequence length="125" mass="13770">MKKKQFIVTAFSLILIGLFLPISSARALITEDPFGGIVSTSIRCTCSAGNRWIWFTPLYLGGPVVIAGPLIYSSFSTTLYADLNIAVSGKWHIGDYRPGRACWIRVRWFCLPLPSLGLMTKVGTN</sequence>
<reference evidence="1 2" key="1">
    <citation type="journal article" date="2016" name="Nat. Commun.">
        <title>Thousands of microbial genomes shed light on interconnected biogeochemical processes in an aquifer system.</title>
        <authorList>
            <person name="Anantharaman K."/>
            <person name="Brown C.T."/>
            <person name="Hug L.A."/>
            <person name="Sharon I."/>
            <person name="Castelle C.J."/>
            <person name="Probst A.J."/>
            <person name="Thomas B.C."/>
            <person name="Singh A."/>
            <person name="Wilkins M.J."/>
            <person name="Karaoz U."/>
            <person name="Brodie E.L."/>
            <person name="Williams K.H."/>
            <person name="Hubbard S.S."/>
            <person name="Banfield J.F."/>
        </authorList>
    </citation>
    <scope>NUCLEOTIDE SEQUENCE [LARGE SCALE GENOMIC DNA]</scope>
</reference>
<dbReference type="EMBL" id="MHWZ01000013">
    <property type="protein sequence ID" value="OHB17795.1"/>
    <property type="molecule type" value="Genomic_DNA"/>
</dbReference>
<dbReference type="Proteomes" id="UP000176868">
    <property type="component" value="Unassembled WGS sequence"/>
</dbReference>
<gene>
    <name evidence="1" type="ORF">A2544_01895</name>
</gene>
<proteinExistence type="predicted"/>